<evidence type="ECO:0000313" key="2">
    <source>
        <dbReference type="EMBL" id="RDZ18309.1"/>
    </source>
</evidence>
<gene>
    <name evidence="2" type="ORF">C3744_05415</name>
</gene>
<evidence type="ECO:0000313" key="3">
    <source>
        <dbReference type="Proteomes" id="UP000256519"/>
    </source>
</evidence>
<dbReference type="Proteomes" id="UP000256519">
    <property type="component" value="Unassembled WGS sequence"/>
</dbReference>
<feature type="domain" description="HTH cro/C1-type" evidence="1">
    <location>
        <begin position="16"/>
        <end position="69"/>
    </location>
</feature>
<comment type="caution">
    <text evidence="2">The sequence shown here is derived from an EMBL/GenBank/DDBJ whole genome shotgun (WGS) entry which is preliminary data.</text>
</comment>
<organism evidence="2 3">
    <name type="scientific">Priestia megaterium</name>
    <name type="common">Bacillus megaterium</name>
    <dbReference type="NCBI Taxonomy" id="1404"/>
    <lineage>
        <taxon>Bacteria</taxon>
        <taxon>Bacillati</taxon>
        <taxon>Bacillota</taxon>
        <taxon>Bacilli</taxon>
        <taxon>Bacillales</taxon>
        <taxon>Bacillaceae</taxon>
        <taxon>Priestia</taxon>
    </lineage>
</organism>
<reference evidence="2 3" key="1">
    <citation type="journal article" date="2018" name="Appl. Environ. Microbiol.">
        <title>Antimicrobial susceptibility testing and tentative epidemiological cut-off values of five Bacillus species relevant for use as animal feed additives or for plant protection.</title>
        <authorList>
            <person name="Agerso Y."/>
            <person name="Stuer-Lauridsen B."/>
            <person name="Bjerre K."/>
            <person name="Jensen M.G."/>
            <person name="Johansen E."/>
            <person name="Bennedsen M."/>
            <person name="Brockmann E."/>
            <person name="Nielsen B."/>
        </authorList>
    </citation>
    <scope>NUCLEOTIDE SEQUENCE [LARGE SCALE GENOMIC DNA]</scope>
    <source>
        <strain evidence="2 3">CHCC20162</strain>
    </source>
</reference>
<dbReference type="Gene3D" id="1.10.260.40">
    <property type="entry name" value="lambda repressor-like DNA-binding domains"/>
    <property type="match status" value="1"/>
</dbReference>
<sequence>MKMNKQEVIKSVSDKIRLIRLERNYSQDRMAEVIGISKKTLVQIEKGRTEAGWTTAVAVCGLFRDSEILQSVLGDVPLEVVEIIAHNGVSSPKDKTLGGRVWWKEIQKEGSFRLQQNMISQHYRILDDQDYRWFSSFDKSEAVKRFEELTNE</sequence>
<protein>
    <submittedName>
        <fullName evidence="2">Transcriptional regulator</fullName>
    </submittedName>
</protein>
<dbReference type="PROSITE" id="PS50943">
    <property type="entry name" value="HTH_CROC1"/>
    <property type="match status" value="1"/>
</dbReference>
<dbReference type="SUPFAM" id="SSF47413">
    <property type="entry name" value="lambda repressor-like DNA-binding domains"/>
    <property type="match status" value="1"/>
</dbReference>
<name>A0A3D8X941_PRIMG</name>
<dbReference type="InterPro" id="IPR010982">
    <property type="entry name" value="Lambda_DNA-bd_dom_sf"/>
</dbReference>
<proteinExistence type="predicted"/>
<evidence type="ECO:0000259" key="1">
    <source>
        <dbReference type="PROSITE" id="PS50943"/>
    </source>
</evidence>
<dbReference type="GO" id="GO:0003677">
    <property type="term" value="F:DNA binding"/>
    <property type="evidence" value="ECO:0007669"/>
    <property type="project" value="InterPro"/>
</dbReference>
<dbReference type="InterPro" id="IPR001387">
    <property type="entry name" value="Cro/C1-type_HTH"/>
</dbReference>
<dbReference type="CDD" id="cd00093">
    <property type="entry name" value="HTH_XRE"/>
    <property type="match status" value="1"/>
</dbReference>
<dbReference type="EMBL" id="PQWM01000006">
    <property type="protein sequence ID" value="RDZ18309.1"/>
    <property type="molecule type" value="Genomic_DNA"/>
</dbReference>
<dbReference type="SMART" id="SM00530">
    <property type="entry name" value="HTH_XRE"/>
    <property type="match status" value="1"/>
</dbReference>
<accession>A0A3D8X941</accession>
<dbReference type="Pfam" id="PF01381">
    <property type="entry name" value="HTH_3"/>
    <property type="match status" value="1"/>
</dbReference>
<dbReference type="AlphaFoldDB" id="A0A3D8X941"/>